<keyword evidence="3" id="KW-0805">Transcription regulation</keyword>
<dbReference type="SUPFAM" id="SSF101546">
    <property type="entry name" value="ASF1-like"/>
    <property type="match status" value="1"/>
</dbReference>
<evidence type="ECO:0000313" key="10">
    <source>
        <dbReference type="WBParaSite" id="DME_0001036401-mRNA-1"/>
    </source>
</evidence>
<evidence type="ECO:0000256" key="3">
    <source>
        <dbReference type="ARBA" id="ARBA00023015"/>
    </source>
</evidence>
<dbReference type="InterPro" id="IPR036747">
    <property type="entry name" value="ASF1-like_sf"/>
</dbReference>
<sequence>MSSAVNVVSVVFHDNPAAFCDGFKLEVTFESEALQEDLEWELVYVGSAESTKYDQVLDSIVVGPVVEGRHKFMLETNGPDPSKIPMSDIVGATALLLKGSYRETEFINIGWFVACEYIDPELKEEPPATPIVEKVCLT</sequence>
<comment type="similarity">
    <text evidence="2">Belongs to the ASF1 family.</text>
</comment>
<dbReference type="InterPro" id="IPR006818">
    <property type="entry name" value="ASF1-like"/>
</dbReference>
<dbReference type="EMBL" id="UYYG01000197">
    <property type="protein sequence ID" value="VDN53861.1"/>
    <property type="molecule type" value="Genomic_DNA"/>
</dbReference>
<dbReference type="GO" id="GO:0005634">
    <property type="term" value="C:nucleus"/>
    <property type="evidence" value="ECO:0007669"/>
    <property type="project" value="UniProtKB-SubCell"/>
</dbReference>
<protein>
    <submittedName>
        <fullName evidence="10">Histone chaperone ASF1B</fullName>
    </submittedName>
</protein>
<keyword evidence="9" id="KW-1185">Reference proteome</keyword>
<dbReference type="STRING" id="318479.A0A0N4UQR1"/>
<keyword evidence="6" id="KW-0539">Nucleus</keyword>
<dbReference type="OrthoDB" id="29755at2759"/>
<dbReference type="GO" id="GO:0006335">
    <property type="term" value="P:DNA replication-dependent chromatin assembly"/>
    <property type="evidence" value="ECO:0007669"/>
    <property type="project" value="TreeGrafter"/>
</dbReference>
<comment type="subcellular location">
    <subcellularLocation>
        <location evidence="1">Nucleus</location>
    </subcellularLocation>
</comment>
<gene>
    <name evidence="7" type="ORF">DME_LOCUS3834</name>
</gene>
<dbReference type="Pfam" id="PF04729">
    <property type="entry name" value="ASF1_hist_chap"/>
    <property type="match status" value="1"/>
</dbReference>
<evidence type="ECO:0000256" key="5">
    <source>
        <dbReference type="ARBA" id="ARBA00023186"/>
    </source>
</evidence>
<dbReference type="Proteomes" id="UP000038040">
    <property type="component" value="Unplaced"/>
</dbReference>
<name>A0A0N4UQR1_DRAME</name>
<evidence type="ECO:0000256" key="6">
    <source>
        <dbReference type="ARBA" id="ARBA00023242"/>
    </source>
</evidence>
<dbReference type="PANTHER" id="PTHR12040:SF0">
    <property type="entry name" value="HISTONE CHAPERONE ASF1"/>
    <property type="match status" value="1"/>
</dbReference>
<keyword evidence="4" id="KW-0804">Transcription</keyword>
<dbReference type="AlphaFoldDB" id="A0A0N4UQR1"/>
<evidence type="ECO:0000313" key="7">
    <source>
        <dbReference type="EMBL" id="VDN53861.1"/>
    </source>
</evidence>
<evidence type="ECO:0000256" key="2">
    <source>
        <dbReference type="ARBA" id="ARBA00006051"/>
    </source>
</evidence>
<reference evidence="10" key="1">
    <citation type="submission" date="2017-02" db="UniProtKB">
        <authorList>
            <consortium name="WormBaseParasite"/>
        </authorList>
    </citation>
    <scope>IDENTIFICATION</scope>
</reference>
<dbReference type="Proteomes" id="UP000274756">
    <property type="component" value="Unassembled WGS sequence"/>
</dbReference>
<evidence type="ECO:0000313" key="9">
    <source>
        <dbReference type="Proteomes" id="UP000274756"/>
    </source>
</evidence>
<dbReference type="WBParaSite" id="DME_0001036401-mRNA-1">
    <property type="protein sequence ID" value="DME_0001036401-mRNA-1"/>
    <property type="gene ID" value="DME_0001036401"/>
</dbReference>
<evidence type="ECO:0000313" key="8">
    <source>
        <dbReference type="Proteomes" id="UP000038040"/>
    </source>
</evidence>
<evidence type="ECO:0000256" key="1">
    <source>
        <dbReference type="ARBA" id="ARBA00004123"/>
    </source>
</evidence>
<accession>A0A0N4UQR1</accession>
<keyword evidence="5" id="KW-0143">Chaperone</keyword>
<organism evidence="8 10">
    <name type="scientific">Dracunculus medinensis</name>
    <name type="common">Guinea worm</name>
    <dbReference type="NCBI Taxonomy" id="318479"/>
    <lineage>
        <taxon>Eukaryota</taxon>
        <taxon>Metazoa</taxon>
        <taxon>Ecdysozoa</taxon>
        <taxon>Nematoda</taxon>
        <taxon>Chromadorea</taxon>
        <taxon>Rhabditida</taxon>
        <taxon>Spirurina</taxon>
        <taxon>Dracunculoidea</taxon>
        <taxon>Dracunculidae</taxon>
        <taxon>Dracunculus</taxon>
    </lineage>
</organism>
<proteinExistence type="inferred from homology"/>
<dbReference type="GO" id="GO:0000785">
    <property type="term" value="C:chromatin"/>
    <property type="evidence" value="ECO:0007669"/>
    <property type="project" value="TreeGrafter"/>
</dbReference>
<dbReference type="PANTHER" id="PTHR12040">
    <property type="entry name" value="ANTI-SILENCING PROTEIN 1"/>
    <property type="match status" value="1"/>
</dbReference>
<evidence type="ECO:0000256" key="4">
    <source>
        <dbReference type="ARBA" id="ARBA00023163"/>
    </source>
</evidence>
<reference evidence="7 9" key="2">
    <citation type="submission" date="2018-11" db="EMBL/GenBank/DDBJ databases">
        <authorList>
            <consortium name="Pathogen Informatics"/>
        </authorList>
    </citation>
    <scope>NUCLEOTIDE SEQUENCE [LARGE SCALE GENOMIC DNA]</scope>
</reference>
<dbReference type="GO" id="GO:0042393">
    <property type="term" value="F:histone binding"/>
    <property type="evidence" value="ECO:0007669"/>
    <property type="project" value="TreeGrafter"/>
</dbReference>
<dbReference type="Gene3D" id="2.60.40.1490">
    <property type="entry name" value="Histone chaperone ASF1-like"/>
    <property type="match status" value="1"/>
</dbReference>